<keyword evidence="2" id="KW-0902">Two-component regulatory system</keyword>
<dbReference type="Pfam" id="PF00072">
    <property type="entry name" value="Response_reg"/>
    <property type="match status" value="1"/>
</dbReference>
<evidence type="ECO:0000256" key="2">
    <source>
        <dbReference type="ARBA" id="ARBA00023012"/>
    </source>
</evidence>
<dbReference type="SUPFAM" id="SSF52172">
    <property type="entry name" value="CheY-like"/>
    <property type="match status" value="1"/>
</dbReference>
<dbReference type="EMBL" id="VWPJ01000011">
    <property type="protein sequence ID" value="KAA5605176.1"/>
    <property type="molecule type" value="Genomic_DNA"/>
</dbReference>
<evidence type="ECO:0000313" key="5">
    <source>
        <dbReference type="EMBL" id="KAA5605176.1"/>
    </source>
</evidence>
<feature type="domain" description="Response regulatory" evidence="4">
    <location>
        <begin position="3"/>
        <end position="119"/>
    </location>
</feature>
<keyword evidence="6" id="KW-1185">Reference proteome</keyword>
<protein>
    <submittedName>
        <fullName evidence="5">Response regulator</fullName>
    </submittedName>
</protein>
<dbReference type="InterPro" id="IPR011006">
    <property type="entry name" value="CheY-like_superfamily"/>
</dbReference>
<sequence length="129" mass="13860">MRRVLLVEDNEDNARALTRLLARRGYDMVTAGTGADAVRLAFEAKPDVILMDIGLPDFDGLEATRRIKANPECAAIPVIALTAHALIEDQRAALGAGCVNFSPKPVNLPSLLSLISAALESQREQHDGN</sequence>
<evidence type="ECO:0000256" key="3">
    <source>
        <dbReference type="PROSITE-ProRule" id="PRU00169"/>
    </source>
</evidence>
<proteinExistence type="predicted"/>
<evidence type="ECO:0000259" key="4">
    <source>
        <dbReference type="PROSITE" id="PS50110"/>
    </source>
</evidence>
<dbReference type="AlphaFoldDB" id="A0A5M6IA73"/>
<evidence type="ECO:0000313" key="6">
    <source>
        <dbReference type="Proteomes" id="UP000324065"/>
    </source>
</evidence>
<reference evidence="5 6" key="1">
    <citation type="submission" date="2019-09" db="EMBL/GenBank/DDBJ databases">
        <title>Genome sequence of Roseospira marina, one of the more divergent members of the non-sulfur purple photosynthetic bacterial family, the Rhodospirillaceae.</title>
        <authorList>
            <person name="Meyer T."/>
            <person name="Kyndt J."/>
        </authorList>
    </citation>
    <scope>NUCLEOTIDE SEQUENCE [LARGE SCALE GENOMIC DNA]</scope>
    <source>
        <strain evidence="5 6">DSM 15113</strain>
    </source>
</reference>
<evidence type="ECO:0000256" key="1">
    <source>
        <dbReference type="ARBA" id="ARBA00022553"/>
    </source>
</evidence>
<gene>
    <name evidence="5" type="ORF">F1188_12930</name>
</gene>
<dbReference type="InterPro" id="IPR001789">
    <property type="entry name" value="Sig_transdc_resp-reg_receiver"/>
</dbReference>
<name>A0A5M6IA73_9PROT</name>
<dbReference type="GO" id="GO:0000160">
    <property type="term" value="P:phosphorelay signal transduction system"/>
    <property type="evidence" value="ECO:0007669"/>
    <property type="project" value="UniProtKB-KW"/>
</dbReference>
<accession>A0A5M6IA73</accession>
<dbReference type="Proteomes" id="UP000324065">
    <property type="component" value="Unassembled WGS sequence"/>
</dbReference>
<dbReference type="PANTHER" id="PTHR45339:SF1">
    <property type="entry name" value="HYBRID SIGNAL TRANSDUCTION HISTIDINE KINASE J"/>
    <property type="match status" value="1"/>
</dbReference>
<feature type="modified residue" description="4-aspartylphosphate" evidence="3">
    <location>
        <position position="52"/>
    </location>
</feature>
<dbReference type="SMART" id="SM00448">
    <property type="entry name" value="REC"/>
    <property type="match status" value="1"/>
</dbReference>
<organism evidence="5 6">
    <name type="scientific">Roseospira marina</name>
    <dbReference type="NCBI Taxonomy" id="140057"/>
    <lineage>
        <taxon>Bacteria</taxon>
        <taxon>Pseudomonadati</taxon>
        <taxon>Pseudomonadota</taxon>
        <taxon>Alphaproteobacteria</taxon>
        <taxon>Rhodospirillales</taxon>
        <taxon>Rhodospirillaceae</taxon>
        <taxon>Roseospira</taxon>
    </lineage>
</organism>
<keyword evidence="1 3" id="KW-0597">Phosphoprotein</keyword>
<dbReference type="Gene3D" id="3.40.50.2300">
    <property type="match status" value="1"/>
</dbReference>
<dbReference type="PROSITE" id="PS50110">
    <property type="entry name" value="RESPONSE_REGULATORY"/>
    <property type="match status" value="1"/>
</dbReference>
<dbReference type="RefSeq" id="WP_150062846.1">
    <property type="nucleotide sequence ID" value="NZ_JACHII010000009.1"/>
</dbReference>
<comment type="caution">
    <text evidence="5">The sequence shown here is derived from an EMBL/GenBank/DDBJ whole genome shotgun (WGS) entry which is preliminary data.</text>
</comment>
<dbReference type="PANTHER" id="PTHR45339">
    <property type="entry name" value="HYBRID SIGNAL TRANSDUCTION HISTIDINE KINASE J"/>
    <property type="match status" value="1"/>
</dbReference>
<dbReference type="OrthoDB" id="9800897at2"/>